<dbReference type="Proteomes" id="UP000616769">
    <property type="component" value="Unassembled WGS sequence"/>
</dbReference>
<dbReference type="OrthoDB" id="5952118at2759"/>
<accession>A0A132A3V4</accession>
<dbReference type="AlphaFoldDB" id="A0A132A3V4"/>
<name>A0A132A3V4_SARSC</name>
<evidence type="ECO:0000313" key="3">
    <source>
        <dbReference type="Proteomes" id="UP000616769"/>
    </source>
</evidence>
<gene>
    <name evidence="2" type="ORF">QR98_0041280</name>
</gene>
<evidence type="ECO:0000256" key="1">
    <source>
        <dbReference type="SAM" id="MobiDB-lite"/>
    </source>
</evidence>
<feature type="compositionally biased region" description="Polar residues" evidence="1">
    <location>
        <begin position="181"/>
        <end position="193"/>
    </location>
</feature>
<feature type="region of interest" description="Disordered" evidence="1">
    <location>
        <begin position="181"/>
        <end position="214"/>
    </location>
</feature>
<dbReference type="VEuPathDB" id="VectorBase:SSCA000560"/>
<dbReference type="EMBL" id="JXLN01010412">
    <property type="protein sequence ID" value="KPM05662.1"/>
    <property type="molecule type" value="Genomic_DNA"/>
</dbReference>
<organism evidence="2 3">
    <name type="scientific">Sarcoptes scabiei</name>
    <name type="common">Itch mite</name>
    <name type="synonym">Acarus scabiei</name>
    <dbReference type="NCBI Taxonomy" id="52283"/>
    <lineage>
        <taxon>Eukaryota</taxon>
        <taxon>Metazoa</taxon>
        <taxon>Ecdysozoa</taxon>
        <taxon>Arthropoda</taxon>
        <taxon>Chelicerata</taxon>
        <taxon>Arachnida</taxon>
        <taxon>Acari</taxon>
        <taxon>Acariformes</taxon>
        <taxon>Sarcoptiformes</taxon>
        <taxon>Astigmata</taxon>
        <taxon>Psoroptidia</taxon>
        <taxon>Sarcoptoidea</taxon>
        <taxon>Sarcoptidae</taxon>
        <taxon>Sarcoptinae</taxon>
        <taxon>Sarcoptes</taxon>
    </lineage>
</organism>
<comment type="caution">
    <text evidence="2">The sequence shown here is derived from an EMBL/GenBank/DDBJ whole genome shotgun (WGS) entry which is preliminary data.</text>
</comment>
<sequence length="244" mass="26377">MSEFNLDQTNSDSIRDSEFKLFENQSNFQSINERQQSQTLDHHRNHQQLLLQNRLNSDIEHDMIFDLNDQLPSSSSSIHQTCNVDSFDPSEKIIDSSSNPLPALSLSSTTSIRPSLARVHPSQYLVRQDSQILFGSCCSSNTTTDSISNYGSCASSTTSSTPSTPSSVVGIPSLAQVLGKQTQTAQPTSVDSGSNCSTPSISTTSSSLNPQSCGTTTGTLPMKVKSDPISLIQMFLVIGNDPIH</sequence>
<reference evidence="2 3" key="1">
    <citation type="journal article" date="2015" name="Parasit. Vectors">
        <title>Draft genome of the scabies mite.</title>
        <authorList>
            <person name="Rider S.D.Jr."/>
            <person name="Morgan M.S."/>
            <person name="Arlian L.G."/>
        </authorList>
    </citation>
    <scope>NUCLEOTIDE SEQUENCE [LARGE SCALE GENOMIC DNA]</scope>
    <source>
        <strain evidence="2">Arlian Lab</strain>
    </source>
</reference>
<feature type="compositionally biased region" description="Low complexity" evidence="1">
    <location>
        <begin position="194"/>
        <end position="213"/>
    </location>
</feature>
<evidence type="ECO:0000313" key="2">
    <source>
        <dbReference type="EMBL" id="KPM05662.1"/>
    </source>
</evidence>
<proteinExistence type="predicted"/>
<protein>
    <submittedName>
        <fullName evidence="2">Uncharacterized protein</fullName>
    </submittedName>
</protein>